<name>A0AAD2GTK4_9AGAR</name>
<organism evidence="1 2">
    <name type="scientific">Mycena citricolor</name>
    <dbReference type="NCBI Taxonomy" id="2018698"/>
    <lineage>
        <taxon>Eukaryota</taxon>
        <taxon>Fungi</taxon>
        <taxon>Dikarya</taxon>
        <taxon>Basidiomycota</taxon>
        <taxon>Agaricomycotina</taxon>
        <taxon>Agaricomycetes</taxon>
        <taxon>Agaricomycetidae</taxon>
        <taxon>Agaricales</taxon>
        <taxon>Marasmiineae</taxon>
        <taxon>Mycenaceae</taxon>
        <taxon>Mycena</taxon>
    </lineage>
</organism>
<gene>
    <name evidence="1" type="ORF">MYCIT1_LOCUS2834</name>
</gene>
<reference evidence="1" key="1">
    <citation type="submission" date="2023-11" db="EMBL/GenBank/DDBJ databases">
        <authorList>
            <person name="De Vega J J."/>
            <person name="De Vega J J."/>
        </authorList>
    </citation>
    <scope>NUCLEOTIDE SEQUENCE</scope>
</reference>
<keyword evidence="2" id="KW-1185">Reference proteome</keyword>
<protein>
    <submittedName>
        <fullName evidence="1">Uncharacterized protein</fullName>
    </submittedName>
</protein>
<accession>A0AAD2GTK4</accession>
<dbReference type="EMBL" id="CAVNYO010000040">
    <property type="protein sequence ID" value="CAK5263376.1"/>
    <property type="molecule type" value="Genomic_DNA"/>
</dbReference>
<evidence type="ECO:0000313" key="1">
    <source>
        <dbReference type="EMBL" id="CAK5263376.1"/>
    </source>
</evidence>
<dbReference type="AlphaFoldDB" id="A0AAD2GTK4"/>
<sequence length="379" mass="42554">MPPAQRSEHTPSYADIARAFDTDLKCELEDSCKNLARSLIKLVQSFDNISVQLHSLDLQAIIPPVKPQWKRIRKVADERDIWMPLADSFGCDIQEFIELVSLLRVNALNCSARIRMFSSVILPLACRPCLNQRSYNEKTHVLQSFMSNSAEQATFTFQLTHRAISLNSAVSEFISELSRLETLQGRGAQKELYDLVEKVSLLKNSIDRRVLSQLSLLHLAHRATLVCPNASHLVWTTFRLIMCAGKRSARTKLDKYPPIVDGSISHISQCSQMIQANLDELAHAQYACQIATRTPNMLSIARVAVSEMIPNQFLIPEALLGFLTAIWLQLKADCTLLSEWVYKGGETPALIDLFTSSGSTIYTSFADYLDICAQTMDLD</sequence>
<comment type="caution">
    <text evidence="1">The sequence shown here is derived from an EMBL/GenBank/DDBJ whole genome shotgun (WGS) entry which is preliminary data.</text>
</comment>
<evidence type="ECO:0000313" key="2">
    <source>
        <dbReference type="Proteomes" id="UP001295794"/>
    </source>
</evidence>
<dbReference type="Proteomes" id="UP001295794">
    <property type="component" value="Unassembled WGS sequence"/>
</dbReference>
<proteinExistence type="predicted"/>